<dbReference type="OrthoDB" id="269124at2759"/>
<dbReference type="AlphaFoldDB" id="A0A0D7B7X6"/>
<dbReference type="SUPFAM" id="SSF48690">
    <property type="entry name" value="Epsilon subunit of mitochondrial F1F0-ATP synthase"/>
    <property type="match status" value="1"/>
</dbReference>
<dbReference type="GO" id="GO:0042776">
    <property type="term" value="P:proton motive force-driven mitochondrial ATP synthesis"/>
    <property type="evidence" value="ECO:0007669"/>
    <property type="project" value="TreeGrafter"/>
</dbReference>
<dbReference type="InterPro" id="IPR006721">
    <property type="entry name" value="ATP_synth_F1_esu_mt"/>
</dbReference>
<dbReference type="Proteomes" id="UP000054007">
    <property type="component" value="Unassembled WGS sequence"/>
</dbReference>
<evidence type="ECO:0000313" key="2">
    <source>
        <dbReference type="EMBL" id="KIY66330.1"/>
    </source>
</evidence>
<dbReference type="STRING" id="1314674.A0A0D7B7X6"/>
<dbReference type="GO" id="GO:0005743">
    <property type="term" value="C:mitochondrial inner membrane"/>
    <property type="evidence" value="ECO:0007669"/>
    <property type="project" value="InterPro"/>
</dbReference>
<sequence>MSNWRSVFTYNKYSQIAARALRSSLKEEKRLLAEKRGVTQLKYQKWESGVGGTQTFLNPDAKQQ</sequence>
<dbReference type="GO" id="GO:0046933">
    <property type="term" value="F:proton-transporting ATP synthase activity, rotational mechanism"/>
    <property type="evidence" value="ECO:0007669"/>
    <property type="project" value="InterPro"/>
</dbReference>
<dbReference type="GO" id="GO:0045259">
    <property type="term" value="C:proton-transporting ATP synthase complex"/>
    <property type="evidence" value="ECO:0007669"/>
    <property type="project" value="InterPro"/>
</dbReference>
<reference evidence="2 3" key="1">
    <citation type="journal article" date="2015" name="Fungal Genet. Biol.">
        <title>Evolution of novel wood decay mechanisms in Agaricales revealed by the genome sequences of Fistulina hepatica and Cylindrobasidium torrendii.</title>
        <authorList>
            <person name="Floudas D."/>
            <person name="Held B.W."/>
            <person name="Riley R."/>
            <person name="Nagy L.G."/>
            <person name="Koehler G."/>
            <person name="Ransdell A.S."/>
            <person name="Younus H."/>
            <person name="Chow J."/>
            <person name="Chiniquy J."/>
            <person name="Lipzen A."/>
            <person name="Tritt A."/>
            <person name="Sun H."/>
            <person name="Haridas S."/>
            <person name="LaButti K."/>
            <person name="Ohm R.A."/>
            <person name="Kues U."/>
            <person name="Blanchette R.A."/>
            <person name="Grigoriev I.V."/>
            <person name="Minto R.E."/>
            <person name="Hibbett D.S."/>
        </authorList>
    </citation>
    <scope>NUCLEOTIDE SEQUENCE [LARGE SCALE GENOMIC DNA]</scope>
    <source>
        <strain evidence="2 3">FP15055 ss-10</strain>
    </source>
</reference>
<dbReference type="EMBL" id="KN880558">
    <property type="protein sequence ID" value="KIY66330.1"/>
    <property type="molecule type" value="Genomic_DNA"/>
</dbReference>
<organism evidence="2 3">
    <name type="scientific">Cylindrobasidium torrendii FP15055 ss-10</name>
    <dbReference type="NCBI Taxonomy" id="1314674"/>
    <lineage>
        <taxon>Eukaryota</taxon>
        <taxon>Fungi</taxon>
        <taxon>Dikarya</taxon>
        <taxon>Basidiomycota</taxon>
        <taxon>Agaricomycotina</taxon>
        <taxon>Agaricomycetes</taxon>
        <taxon>Agaricomycetidae</taxon>
        <taxon>Agaricales</taxon>
        <taxon>Marasmiineae</taxon>
        <taxon>Physalacriaceae</taxon>
        <taxon>Cylindrobasidium</taxon>
    </lineage>
</organism>
<dbReference type="Gene3D" id="1.10.1620.20">
    <property type="entry name" value="ATP synthase, F1 complex, epsilon subunit superfamily, mitochondrial"/>
    <property type="match status" value="1"/>
</dbReference>
<proteinExistence type="inferred from homology"/>
<accession>A0A0D7B7X6</accession>
<comment type="similarity">
    <text evidence="1">Belongs to the eukaryotic ATPase epsilon family.</text>
</comment>
<evidence type="ECO:0000313" key="3">
    <source>
        <dbReference type="Proteomes" id="UP000054007"/>
    </source>
</evidence>
<evidence type="ECO:0008006" key="4">
    <source>
        <dbReference type="Google" id="ProtNLM"/>
    </source>
</evidence>
<dbReference type="PANTHER" id="PTHR12448">
    <property type="entry name" value="ATP SYNTHASE EPSILON CHAIN, MITOCHONDRIAL"/>
    <property type="match status" value="1"/>
</dbReference>
<dbReference type="InterPro" id="IPR036742">
    <property type="entry name" value="ATP_synth_F1_esu_sf_mt"/>
</dbReference>
<dbReference type="PANTHER" id="PTHR12448:SF0">
    <property type="entry name" value="ATP SYNTHASE SUBUNIT EPSILON, MITOCHONDRIAL"/>
    <property type="match status" value="1"/>
</dbReference>
<name>A0A0D7B7X6_9AGAR</name>
<evidence type="ECO:0000256" key="1">
    <source>
        <dbReference type="ARBA" id="ARBA00009502"/>
    </source>
</evidence>
<protein>
    <recommendedName>
        <fullName evidence="4">Mitochondrial ATP synthase epsilon chain domain-containing protein</fullName>
    </recommendedName>
</protein>
<dbReference type="CDD" id="cd12153">
    <property type="entry name" value="F1-ATPase_epsilon"/>
    <property type="match status" value="1"/>
</dbReference>
<keyword evidence="3" id="KW-1185">Reference proteome</keyword>
<dbReference type="Pfam" id="PF04627">
    <property type="entry name" value="ATP-synt_Eps"/>
    <property type="match status" value="1"/>
</dbReference>
<gene>
    <name evidence="2" type="ORF">CYLTODRAFT_491574</name>
</gene>